<dbReference type="OrthoDB" id="2686015at2759"/>
<organism evidence="1 2">
    <name type="scientific">Boletus reticuloceps</name>
    <dbReference type="NCBI Taxonomy" id="495285"/>
    <lineage>
        <taxon>Eukaryota</taxon>
        <taxon>Fungi</taxon>
        <taxon>Dikarya</taxon>
        <taxon>Basidiomycota</taxon>
        <taxon>Agaricomycotina</taxon>
        <taxon>Agaricomycetes</taxon>
        <taxon>Agaricomycetidae</taxon>
        <taxon>Boletales</taxon>
        <taxon>Boletineae</taxon>
        <taxon>Boletaceae</taxon>
        <taxon>Boletoideae</taxon>
        <taxon>Boletus</taxon>
    </lineage>
</organism>
<protein>
    <submittedName>
        <fullName evidence="1">Uncharacterized protein</fullName>
    </submittedName>
</protein>
<dbReference type="AlphaFoldDB" id="A0A8I3A1Y6"/>
<reference evidence="1" key="1">
    <citation type="submission" date="2021-03" db="EMBL/GenBank/DDBJ databases">
        <title>Evolutionary innovations through gain and loss of genes in the ectomycorrhizal Boletales.</title>
        <authorList>
            <person name="Wu G."/>
            <person name="Miyauchi S."/>
            <person name="Morin E."/>
            <person name="Yang Z.-L."/>
            <person name="Xu J."/>
            <person name="Martin F.M."/>
        </authorList>
    </citation>
    <scope>NUCLEOTIDE SEQUENCE</scope>
    <source>
        <strain evidence="1">BR01</strain>
    </source>
</reference>
<dbReference type="Proteomes" id="UP000683000">
    <property type="component" value="Unassembled WGS sequence"/>
</dbReference>
<accession>A0A8I3A1Y6</accession>
<evidence type="ECO:0000313" key="2">
    <source>
        <dbReference type="Proteomes" id="UP000683000"/>
    </source>
</evidence>
<dbReference type="EMBL" id="JAGFBS010000108">
    <property type="protein sequence ID" value="KAG6369098.1"/>
    <property type="molecule type" value="Genomic_DNA"/>
</dbReference>
<evidence type="ECO:0000313" key="1">
    <source>
        <dbReference type="EMBL" id="KAG6369098.1"/>
    </source>
</evidence>
<name>A0A8I3A1Y6_9AGAM</name>
<keyword evidence="2" id="KW-1185">Reference proteome</keyword>
<proteinExistence type="predicted"/>
<sequence length="65" mass="7560">MLTKHICSLKQLAPTVKCGSQCKNLALQIIHRNTLVLQYNHLLLEETQEDLRTVDRFIGHVRFVM</sequence>
<gene>
    <name evidence="1" type="ORF">JVT61DRAFT_1514</name>
</gene>
<comment type="caution">
    <text evidence="1">The sequence shown here is derived from an EMBL/GenBank/DDBJ whole genome shotgun (WGS) entry which is preliminary data.</text>
</comment>